<dbReference type="AlphaFoldDB" id="A0AAV2FL47"/>
<sequence length="123" mass="13903">MEAINCYGLAACNWARGTNCGRTIIWREERILGQGFGGIGMEFSKKKGSRRNYYSGEEKEFCQGFLFGLERNSLGNRISFERNKKASGAALDRGLWWKGELIVEKERKRRSRAAGNQSISIGD</sequence>
<name>A0AAV2FL47_9ROSI</name>
<evidence type="ECO:0000313" key="1">
    <source>
        <dbReference type="EMBL" id="CAL1398707.1"/>
    </source>
</evidence>
<protein>
    <submittedName>
        <fullName evidence="1">Uncharacterized protein</fullName>
    </submittedName>
</protein>
<evidence type="ECO:0000313" key="2">
    <source>
        <dbReference type="Proteomes" id="UP001497516"/>
    </source>
</evidence>
<reference evidence="1 2" key="1">
    <citation type="submission" date="2024-04" db="EMBL/GenBank/DDBJ databases">
        <authorList>
            <person name="Fracassetti M."/>
        </authorList>
    </citation>
    <scope>NUCLEOTIDE SEQUENCE [LARGE SCALE GENOMIC DNA]</scope>
</reference>
<gene>
    <name evidence="1" type="ORF">LTRI10_LOCUS38925</name>
</gene>
<organism evidence="1 2">
    <name type="scientific">Linum trigynum</name>
    <dbReference type="NCBI Taxonomy" id="586398"/>
    <lineage>
        <taxon>Eukaryota</taxon>
        <taxon>Viridiplantae</taxon>
        <taxon>Streptophyta</taxon>
        <taxon>Embryophyta</taxon>
        <taxon>Tracheophyta</taxon>
        <taxon>Spermatophyta</taxon>
        <taxon>Magnoliopsida</taxon>
        <taxon>eudicotyledons</taxon>
        <taxon>Gunneridae</taxon>
        <taxon>Pentapetalae</taxon>
        <taxon>rosids</taxon>
        <taxon>fabids</taxon>
        <taxon>Malpighiales</taxon>
        <taxon>Linaceae</taxon>
        <taxon>Linum</taxon>
    </lineage>
</organism>
<keyword evidence="2" id="KW-1185">Reference proteome</keyword>
<dbReference type="Proteomes" id="UP001497516">
    <property type="component" value="Chromosome 7"/>
</dbReference>
<proteinExistence type="predicted"/>
<accession>A0AAV2FL47</accession>
<dbReference type="EMBL" id="OZ034820">
    <property type="protein sequence ID" value="CAL1398707.1"/>
    <property type="molecule type" value="Genomic_DNA"/>
</dbReference>